<evidence type="ECO:0000256" key="14">
    <source>
        <dbReference type="ARBA" id="ARBA00031399"/>
    </source>
</evidence>
<evidence type="ECO:0000256" key="10">
    <source>
        <dbReference type="ARBA" id="ARBA00022989"/>
    </source>
</evidence>
<keyword evidence="12 16" id="KW-0472">Membrane</keyword>
<name>A0ABX6QKS7_9HYPH</name>
<keyword evidence="11" id="KW-0186">Copper</keyword>
<dbReference type="PANTHER" id="PTHR22888:SF9">
    <property type="entry name" value="CYTOCHROME C OXIDASE SUBUNIT 2"/>
    <property type="match status" value="1"/>
</dbReference>
<keyword evidence="8" id="KW-1278">Translocase</keyword>
<accession>A0ABX6QKS7</accession>
<dbReference type="GO" id="GO:0016491">
    <property type="term" value="F:oxidoreductase activity"/>
    <property type="evidence" value="ECO:0007669"/>
    <property type="project" value="UniProtKB-KW"/>
</dbReference>
<evidence type="ECO:0000256" key="15">
    <source>
        <dbReference type="ARBA" id="ARBA00047816"/>
    </source>
</evidence>
<dbReference type="EC" id="7.1.1.9" evidence="3"/>
<evidence type="ECO:0000256" key="3">
    <source>
        <dbReference type="ARBA" id="ARBA00012949"/>
    </source>
</evidence>
<keyword evidence="19" id="KW-1185">Reference proteome</keyword>
<dbReference type="PANTHER" id="PTHR22888">
    <property type="entry name" value="CYTOCHROME C OXIDASE, SUBUNIT II"/>
    <property type="match status" value="1"/>
</dbReference>
<comment type="similarity">
    <text evidence="2">Belongs to the cytochrome c oxidase subunit 2 family.</text>
</comment>
<evidence type="ECO:0000256" key="8">
    <source>
        <dbReference type="ARBA" id="ARBA00022967"/>
    </source>
</evidence>
<evidence type="ECO:0000256" key="16">
    <source>
        <dbReference type="SAM" id="Phobius"/>
    </source>
</evidence>
<sequence length="278" mass="29992">MTGHGNRRSLVLLLQFLDHRIGFALGVCHGLSPFCRLIALNAVRFHRRFSFAVTAFPLLLLTGCSGDLSALDPQGPFSAAIARLWWVMLAGAAAIFLLVMVLFGLALFRPRLLNGISPRTLTVGGGLFFPLPVLFLLVLYSAMEGEVLIGNSEAGEEPIRVTAEGQMWQWRFHYPDPDSGVTSLNVLHIPVGRVVEVTTLSRDVIHSFWVPRLGGKLDATPGHSPSINIQADQTGTYGGVCAEYCGTGHSGMSFVVEAHEPDAWRAVIEDLSNAGAGS</sequence>
<gene>
    <name evidence="18" type="primary">coxB</name>
    <name evidence="18" type="ORF">FE840_004880</name>
</gene>
<evidence type="ECO:0000313" key="18">
    <source>
        <dbReference type="EMBL" id="QLF68926.1"/>
    </source>
</evidence>
<dbReference type="PROSITE" id="PS00078">
    <property type="entry name" value="COX2"/>
    <property type="match status" value="1"/>
</dbReference>
<reference evidence="18 19" key="1">
    <citation type="submission" date="2020-06" db="EMBL/GenBank/DDBJ databases">
        <title>Genome sequence of Rhizobium sp strain ADMK78.</title>
        <authorList>
            <person name="Rahi P."/>
        </authorList>
    </citation>
    <scope>NUCLEOTIDE SEQUENCE [LARGE SCALE GENOMIC DNA]</scope>
    <source>
        <strain evidence="18 19">ADMK78</strain>
    </source>
</reference>
<dbReference type="InterPro" id="IPR036257">
    <property type="entry name" value="Cyt_c_oxidase_su2_TM_sf"/>
</dbReference>
<dbReference type="Proteomes" id="UP000308530">
    <property type="component" value="Chromosome"/>
</dbReference>
<proteinExistence type="inferred from homology"/>
<dbReference type="Gene3D" id="1.10.287.90">
    <property type="match status" value="1"/>
</dbReference>
<organism evidence="18 19">
    <name type="scientific">Peteryoungia desertarenae</name>
    <dbReference type="NCBI Taxonomy" id="1813451"/>
    <lineage>
        <taxon>Bacteria</taxon>
        <taxon>Pseudomonadati</taxon>
        <taxon>Pseudomonadota</taxon>
        <taxon>Alphaproteobacteria</taxon>
        <taxon>Hyphomicrobiales</taxon>
        <taxon>Rhizobiaceae</taxon>
        <taxon>Peteryoungia</taxon>
    </lineage>
</organism>
<dbReference type="InterPro" id="IPR002429">
    <property type="entry name" value="CcO_II-like_C"/>
</dbReference>
<keyword evidence="6 16" id="KW-0812">Transmembrane</keyword>
<comment type="function">
    <text evidence="13">Subunits I and II form the functional core of the enzyme complex. Electrons originating in cytochrome c are transferred via heme a and Cu(A) to the binuclear center formed by heme a3 and Cu(B).</text>
</comment>
<feature type="transmembrane region" description="Helical" evidence="16">
    <location>
        <begin position="120"/>
        <end position="143"/>
    </location>
</feature>
<keyword evidence="4" id="KW-0813">Transport</keyword>
<dbReference type="InterPro" id="IPR045187">
    <property type="entry name" value="CcO_II"/>
</dbReference>
<evidence type="ECO:0000256" key="1">
    <source>
        <dbReference type="ARBA" id="ARBA00004141"/>
    </source>
</evidence>
<comment type="catalytic activity">
    <reaction evidence="15">
        <text>4 Fe(II)-[cytochrome c] + O2 + 8 H(+)(in) = 4 Fe(III)-[cytochrome c] + 2 H2O + 4 H(+)(out)</text>
        <dbReference type="Rhea" id="RHEA:11436"/>
        <dbReference type="Rhea" id="RHEA-COMP:10350"/>
        <dbReference type="Rhea" id="RHEA-COMP:14399"/>
        <dbReference type="ChEBI" id="CHEBI:15377"/>
        <dbReference type="ChEBI" id="CHEBI:15378"/>
        <dbReference type="ChEBI" id="CHEBI:15379"/>
        <dbReference type="ChEBI" id="CHEBI:29033"/>
        <dbReference type="ChEBI" id="CHEBI:29034"/>
        <dbReference type="EC" id="7.1.1.9"/>
    </reaction>
</comment>
<dbReference type="InterPro" id="IPR014222">
    <property type="entry name" value="Cyt_c_oxidase_su2"/>
</dbReference>
<evidence type="ECO:0000256" key="2">
    <source>
        <dbReference type="ARBA" id="ARBA00007866"/>
    </source>
</evidence>
<dbReference type="PROSITE" id="PS50857">
    <property type="entry name" value="COX2_CUA"/>
    <property type="match status" value="1"/>
</dbReference>
<feature type="domain" description="Cytochrome oxidase subunit II copper A binding" evidence="17">
    <location>
        <begin position="156"/>
        <end position="270"/>
    </location>
</feature>
<comment type="subcellular location">
    <subcellularLocation>
        <location evidence="1">Membrane</location>
        <topology evidence="1">Multi-pass membrane protein</topology>
    </subcellularLocation>
</comment>
<feature type="transmembrane region" description="Helical" evidence="16">
    <location>
        <begin position="51"/>
        <end position="71"/>
    </location>
</feature>
<keyword evidence="18" id="KW-0560">Oxidoreductase</keyword>
<evidence type="ECO:0000256" key="4">
    <source>
        <dbReference type="ARBA" id="ARBA00022448"/>
    </source>
</evidence>
<dbReference type="InterPro" id="IPR008972">
    <property type="entry name" value="Cupredoxin"/>
</dbReference>
<evidence type="ECO:0000256" key="12">
    <source>
        <dbReference type="ARBA" id="ARBA00023136"/>
    </source>
</evidence>
<evidence type="ECO:0000256" key="13">
    <source>
        <dbReference type="ARBA" id="ARBA00024688"/>
    </source>
</evidence>
<dbReference type="NCBIfam" id="TIGR02866">
    <property type="entry name" value="CoxB"/>
    <property type="match status" value="1"/>
</dbReference>
<evidence type="ECO:0000256" key="7">
    <source>
        <dbReference type="ARBA" id="ARBA00022723"/>
    </source>
</evidence>
<feature type="transmembrane region" description="Helical" evidence="16">
    <location>
        <begin position="83"/>
        <end position="108"/>
    </location>
</feature>
<keyword evidence="5" id="KW-0679">Respiratory chain</keyword>
<dbReference type="SUPFAM" id="SSF49503">
    <property type="entry name" value="Cupredoxins"/>
    <property type="match status" value="1"/>
</dbReference>
<evidence type="ECO:0000259" key="17">
    <source>
        <dbReference type="PROSITE" id="PS50857"/>
    </source>
</evidence>
<evidence type="ECO:0000256" key="11">
    <source>
        <dbReference type="ARBA" id="ARBA00023008"/>
    </source>
</evidence>
<feature type="transmembrane region" description="Helical" evidence="16">
    <location>
        <begin position="20"/>
        <end position="39"/>
    </location>
</feature>
<evidence type="ECO:0000256" key="6">
    <source>
        <dbReference type="ARBA" id="ARBA00022692"/>
    </source>
</evidence>
<dbReference type="EMBL" id="CP058350">
    <property type="protein sequence ID" value="QLF68926.1"/>
    <property type="molecule type" value="Genomic_DNA"/>
</dbReference>
<keyword evidence="10 16" id="KW-1133">Transmembrane helix</keyword>
<evidence type="ECO:0000313" key="19">
    <source>
        <dbReference type="Proteomes" id="UP000308530"/>
    </source>
</evidence>
<keyword evidence="7" id="KW-0479">Metal-binding</keyword>
<evidence type="ECO:0000256" key="5">
    <source>
        <dbReference type="ARBA" id="ARBA00022660"/>
    </source>
</evidence>
<keyword evidence="9" id="KW-0249">Electron transport</keyword>
<dbReference type="Pfam" id="PF00116">
    <property type="entry name" value="COX2"/>
    <property type="match status" value="1"/>
</dbReference>
<evidence type="ECO:0000256" key="9">
    <source>
        <dbReference type="ARBA" id="ARBA00022982"/>
    </source>
</evidence>
<dbReference type="InterPro" id="IPR001505">
    <property type="entry name" value="Copper_CuA"/>
</dbReference>
<dbReference type="Gene3D" id="2.60.40.420">
    <property type="entry name" value="Cupredoxins - blue copper proteins"/>
    <property type="match status" value="1"/>
</dbReference>
<protein>
    <recommendedName>
        <fullName evidence="3">cytochrome-c oxidase</fullName>
        <ecNumber evidence="3">7.1.1.9</ecNumber>
    </recommendedName>
    <alternativeName>
        <fullName evidence="14">Cytochrome aa3 subunit 2</fullName>
    </alternativeName>
</protein>